<protein>
    <submittedName>
        <fullName evidence="1">Growth arrest-specific protein 8</fullName>
    </submittedName>
</protein>
<dbReference type="EMBL" id="CM024795">
    <property type="protein sequence ID" value="KAG8001513.1"/>
    <property type="molecule type" value="Genomic_DNA"/>
</dbReference>
<sequence>QLEEHIMRYREDVDREREERNYFQLERDQVHTFWGITDRPLEEKMSIGKNLDKDTEDDEQHHQVEIKVYKQKIKHLLCEHQNMIAELKADRLVSIEAVQKEQEQLVAELHQEMKAAMVDKEKLDSENIVTELEMKHDEEKTKRRNNWEEQLREIKAKYEKKTELQKQELDNMSKNENTEAGDGWSNHITTLIEDNYKALSDVVDLTKSMTEEMGSTDMKKLQFEHICLLSRTGGDLTQLLRAKRHDTKLAKEAKEEAAQEEKNTKKYSIEKVTNQHNIRQDLNDLAWDYEAMEQKFSKLQLERDEVYKIFTQNIEKVQHKASVKSAVLERKLGALTDSVETTQAQLSSVLSVSNMDQTAQSGIKHKIQRQEKQAVKKTAKGTQRDYRTQVGGVQEERVKGGRESDGETESGTQKEVSSECADIAELEMLA</sequence>
<keyword evidence="2" id="KW-1185">Reference proteome</keyword>
<organism evidence="1 2">
    <name type="scientific">Nibea albiflora</name>
    <name type="common">Yellow drum</name>
    <name type="synonym">Corvina albiflora</name>
    <dbReference type="NCBI Taxonomy" id="240163"/>
    <lineage>
        <taxon>Eukaryota</taxon>
        <taxon>Metazoa</taxon>
        <taxon>Chordata</taxon>
        <taxon>Craniata</taxon>
        <taxon>Vertebrata</taxon>
        <taxon>Euteleostomi</taxon>
        <taxon>Actinopterygii</taxon>
        <taxon>Neopterygii</taxon>
        <taxon>Teleostei</taxon>
        <taxon>Neoteleostei</taxon>
        <taxon>Acanthomorphata</taxon>
        <taxon>Eupercaria</taxon>
        <taxon>Sciaenidae</taxon>
        <taxon>Nibea</taxon>
    </lineage>
</organism>
<proteinExistence type="predicted"/>
<comment type="caution">
    <text evidence="1">The sequence shown here is derived from an EMBL/GenBank/DDBJ whole genome shotgun (WGS) entry which is preliminary data.</text>
</comment>
<evidence type="ECO:0000313" key="1">
    <source>
        <dbReference type="EMBL" id="KAG8001513.1"/>
    </source>
</evidence>
<name>A0ACB7EIR6_NIBAL</name>
<feature type="non-terminal residue" evidence="1">
    <location>
        <position position="1"/>
    </location>
</feature>
<accession>A0ACB7EIR6</accession>
<evidence type="ECO:0000313" key="2">
    <source>
        <dbReference type="Proteomes" id="UP000805704"/>
    </source>
</evidence>
<reference evidence="1" key="1">
    <citation type="submission" date="2020-04" db="EMBL/GenBank/DDBJ databases">
        <title>A chromosome-scale assembly and high-density genetic map of the yellow drum (Nibea albiflora) genome.</title>
        <authorList>
            <person name="Xu D."/>
            <person name="Zhang W."/>
            <person name="Chen R."/>
            <person name="Tan P."/>
            <person name="Wang L."/>
            <person name="Song H."/>
            <person name="Tian L."/>
            <person name="Zhu Q."/>
            <person name="Wang B."/>
        </authorList>
    </citation>
    <scope>NUCLEOTIDE SEQUENCE</scope>
    <source>
        <strain evidence="1">ZJHYS-2018</strain>
    </source>
</reference>
<dbReference type="Proteomes" id="UP000805704">
    <property type="component" value="Chromosome 7"/>
</dbReference>
<gene>
    <name evidence="1" type="primary">GAS8.2</name>
    <name evidence="1" type="ORF">GBF38_007203</name>
</gene>